<accession>A0A5C8ZCN2</accession>
<comment type="caution">
    <text evidence="1">The sequence shown here is derived from an EMBL/GenBank/DDBJ whole genome shotgun (WGS) entry which is preliminary data.</text>
</comment>
<dbReference type="InterPro" id="IPR021732">
    <property type="entry name" value="DUF3301"/>
</dbReference>
<evidence type="ECO:0000313" key="2">
    <source>
        <dbReference type="Proteomes" id="UP000321764"/>
    </source>
</evidence>
<protein>
    <submittedName>
        <fullName evidence="1">DUF3301 domain-containing protein</fullName>
    </submittedName>
</protein>
<dbReference type="AlphaFoldDB" id="A0A5C8ZCN2"/>
<dbReference type="Pfam" id="PF11743">
    <property type="entry name" value="DUF3301"/>
    <property type="match status" value="1"/>
</dbReference>
<dbReference type="Proteomes" id="UP000321764">
    <property type="component" value="Unassembled WGS sequence"/>
</dbReference>
<gene>
    <name evidence="1" type="ORF">FME95_01485</name>
</gene>
<name>A0A5C8ZCN2_9GAMM</name>
<proteinExistence type="predicted"/>
<evidence type="ECO:0000313" key="1">
    <source>
        <dbReference type="EMBL" id="TXR54923.1"/>
    </source>
</evidence>
<dbReference type="EMBL" id="VKAD01000001">
    <property type="protein sequence ID" value="TXR54923.1"/>
    <property type="molecule type" value="Genomic_DNA"/>
</dbReference>
<dbReference type="OrthoDB" id="5959530at2"/>
<organism evidence="1 2">
    <name type="scientific">Reinekea thalattae</name>
    <dbReference type="NCBI Taxonomy" id="2593301"/>
    <lineage>
        <taxon>Bacteria</taxon>
        <taxon>Pseudomonadati</taxon>
        <taxon>Pseudomonadota</taxon>
        <taxon>Gammaproteobacteria</taxon>
        <taxon>Oceanospirillales</taxon>
        <taxon>Saccharospirillaceae</taxon>
        <taxon>Reinekea</taxon>
    </lineage>
</organism>
<keyword evidence="2" id="KW-1185">Reference proteome</keyword>
<sequence length="94" mass="10916">MLIIAGALWWHGQGIKAFALRRVRQYCQEHDLQLLDESLVLKRLWLARGADGLLKVRRRYGFEFTSTGEFRYRGAVVILGYQVDAMDLDSHHLV</sequence>
<reference evidence="1 2" key="1">
    <citation type="submission" date="2019-07" db="EMBL/GenBank/DDBJ databases">
        <title>Reinekea sp. strain SSH23 genome sequencing and assembly.</title>
        <authorList>
            <person name="Kim I."/>
        </authorList>
    </citation>
    <scope>NUCLEOTIDE SEQUENCE [LARGE SCALE GENOMIC DNA]</scope>
    <source>
        <strain evidence="1 2">SSH23</strain>
    </source>
</reference>